<comment type="caution">
    <text evidence="2">The sequence shown here is derived from an EMBL/GenBank/DDBJ whole genome shotgun (WGS) entry which is preliminary data.</text>
</comment>
<accession>A0A9P7KY06</accession>
<dbReference type="EMBL" id="JAGPUO010000001">
    <property type="protein sequence ID" value="KAG5665759.1"/>
    <property type="molecule type" value="Genomic_DNA"/>
</dbReference>
<evidence type="ECO:0000313" key="2">
    <source>
        <dbReference type="EMBL" id="KAG5665759.1"/>
    </source>
</evidence>
<feature type="region of interest" description="Disordered" evidence="1">
    <location>
        <begin position="1"/>
        <end position="91"/>
    </location>
</feature>
<dbReference type="Proteomes" id="UP000782241">
    <property type="component" value="Unassembled WGS sequence"/>
</dbReference>
<keyword evidence="3" id="KW-1185">Reference proteome</keyword>
<protein>
    <submittedName>
        <fullName evidence="2">Uncharacterized protein</fullName>
    </submittedName>
</protein>
<dbReference type="AlphaFoldDB" id="A0A9P7KY06"/>
<reference evidence="2" key="1">
    <citation type="submission" date="2021-04" db="EMBL/GenBank/DDBJ databases">
        <title>Draft genome of Fusarium avenaceum strain F156N33, isolated from an atmospheric sample in Virginia.</title>
        <authorList>
            <person name="Yang S."/>
            <person name="Vinatzer B.A."/>
            <person name="Coleman J."/>
        </authorList>
    </citation>
    <scope>NUCLEOTIDE SEQUENCE</scope>
    <source>
        <strain evidence="2">F156N33</strain>
    </source>
</reference>
<gene>
    <name evidence="2" type="ORF">KAF25_009884</name>
</gene>
<name>A0A9P7KY06_9HYPO</name>
<feature type="compositionally biased region" description="Low complexity" evidence="1">
    <location>
        <begin position="26"/>
        <end position="40"/>
    </location>
</feature>
<sequence>MKFLVVHYKPSPRCHHHYPSPEDRTTTPTQPSSSRSLSSLHDPGAVRRRVEALNGPDNQRPNPRAVGNPDPEQGLPPAGSGASPEMEDKPI</sequence>
<evidence type="ECO:0000256" key="1">
    <source>
        <dbReference type="SAM" id="MobiDB-lite"/>
    </source>
</evidence>
<evidence type="ECO:0000313" key="3">
    <source>
        <dbReference type="Proteomes" id="UP000782241"/>
    </source>
</evidence>
<organism evidence="2 3">
    <name type="scientific">Fusarium avenaceum</name>
    <dbReference type="NCBI Taxonomy" id="40199"/>
    <lineage>
        <taxon>Eukaryota</taxon>
        <taxon>Fungi</taxon>
        <taxon>Dikarya</taxon>
        <taxon>Ascomycota</taxon>
        <taxon>Pezizomycotina</taxon>
        <taxon>Sordariomycetes</taxon>
        <taxon>Hypocreomycetidae</taxon>
        <taxon>Hypocreales</taxon>
        <taxon>Nectriaceae</taxon>
        <taxon>Fusarium</taxon>
        <taxon>Fusarium tricinctum species complex</taxon>
    </lineage>
</organism>
<proteinExistence type="predicted"/>